<dbReference type="GO" id="GO:0003700">
    <property type="term" value="F:DNA-binding transcription factor activity"/>
    <property type="evidence" value="ECO:0007669"/>
    <property type="project" value="InterPro"/>
</dbReference>
<dbReference type="InterPro" id="IPR036388">
    <property type="entry name" value="WH-like_DNA-bd_sf"/>
</dbReference>
<evidence type="ECO:0000259" key="2">
    <source>
        <dbReference type="Pfam" id="PF12802"/>
    </source>
</evidence>
<evidence type="ECO:0000313" key="3">
    <source>
        <dbReference type="EMBL" id="KAA9160729.1"/>
    </source>
</evidence>
<dbReference type="PANTHER" id="PTHR18964">
    <property type="entry name" value="ROK (REPRESSOR, ORF, KINASE) FAMILY"/>
    <property type="match status" value="1"/>
</dbReference>
<dbReference type="SUPFAM" id="SSF46785">
    <property type="entry name" value="Winged helix' DNA-binding domain"/>
    <property type="match status" value="1"/>
</dbReference>
<evidence type="ECO:0000313" key="4">
    <source>
        <dbReference type="Proteomes" id="UP000319769"/>
    </source>
</evidence>
<dbReference type="Pfam" id="PF00480">
    <property type="entry name" value="ROK"/>
    <property type="match status" value="1"/>
</dbReference>
<dbReference type="InterPro" id="IPR036390">
    <property type="entry name" value="WH_DNA-bd_sf"/>
</dbReference>
<proteinExistence type="inferred from homology"/>
<dbReference type="InterPro" id="IPR000835">
    <property type="entry name" value="HTH_MarR-typ"/>
</dbReference>
<dbReference type="Gene3D" id="3.30.420.40">
    <property type="match status" value="2"/>
</dbReference>
<dbReference type="InterPro" id="IPR000600">
    <property type="entry name" value="ROK"/>
</dbReference>
<gene>
    <name evidence="3" type="ORF">FPZ12_016410</name>
</gene>
<evidence type="ECO:0000256" key="1">
    <source>
        <dbReference type="ARBA" id="ARBA00006479"/>
    </source>
</evidence>
<dbReference type="SUPFAM" id="SSF53067">
    <property type="entry name" value="Actin-like ATPase domain"/>
    <property type="match status" value="1"/>
</dbReference>
<reference evidence="3" key="1">
    <citation type="submission" date="2019-09" db="EMBL/GenBank/DDBJ databases">
        <authorList>
            <person name="Teo W.F.A."/>
            <person name="Duangmal K."/>
        </authorList>
    </citation>
    <scope>NUCLEOTIDE SEQUENCE [LARGE SCALE GENOMIC DNA]</scope>
    <source>
        <strain evidence="3">K81G1</strain>
    </source>
</reference>
<comment type="similarity">
    <text evidence="1">Belongs to the ROK (NagC/XylR) family.</text>
</comment>
<dbReference type="OrthoDB" id="3189808at2"/>
<comment type="caution">
    <text evidence="3">The sequence shown here is derived from an EMBL/GenBank/DDBJ whole genome shotgun (WGS) entry which is preliminary data.</text>
</comment>
<dbReference type="PANTHER" id="PTHR18964:SF173">
    <property type="entry name" value="GLUCOKINASE"/>
    <property type="match status" value="1"/>
</dbReference>
<feature type="domain" description="HTH marR-type" evidence="2">
    <location>
        <begin position="17"/>
        <end position="60"/>
    </location>
</feature>
<accession>A0A5N0V2R9</accession>
<dbReference type="EMBL" id="VMNW02000020">
    <property type="protein sequence ID" value="KAA9160729.1"/>
    <property type="molecule type" value="Genomic_DNA"/>
</dbReference>
<keyword evidence="4" id="KW-1185">Reference proteome</keyword>
<name>A0A5N0V2R9_9PSEU</name>
<dbReference type="Pfam" id="PF12802">
    <property type="entry name" value="MarR_2"/>
    <property type="match status" value="1"/>
</dbReference>
<dbReference type="AlphaFoldDB" id="A0A5N0V2R9"/>
<dbReference type="InterPro" id="IPR019885">
    <property type="entry name" value="Tscrpt_reg_HTH_AsnC-type_CS"/>
</dbReference>
<dbReference type="Gene3D" id="1.10.10.10">
    <property type="entry name" value="Winged helix-like DNA-binding domain superfamily/Winged helix DNA-binding domain"/>
    <property type="match status" value="1"/>
</dbReference>
<protein>
    <submittedName>
        <fullName evidence="3">ROK family transcriptional regulator</fullName>
    </submittedName>
</protein>
<dbReference type="RefSeq" id="WP_144748080.1">
    <property type="nucleotide sequence ID" value="NZ_VMNW02000020.1"/>
</dbReference>
<dbReference type="Proteomes" id="UP000319769">
    <property type="component" value="Unassembled WGS sequence"/>
</dbReference>
<dbReference type="InterPro" id="IPR043129">
    <property type="entry name" value="ATPase_NBD"/>
</dbReference>
<sequence>MPLLTEGSLAASRNLTARLLDRIRAMPGTTRAELAAHTGVSRSNIADRVAELVELGLVVEAGTGRSTGGRAPVQLALNAGAAAVVAVDLGTSGFEVALTDLGANVFAHRAVKWQIEKGPEATLRRVEREIDRILQDNTKRPIAGVGVGFPGPVRFPAGRPTSAPGMPEWDDYPIGDRLAGRYGVETWVDNEANLMALGELRRGAARKTEDLVFVKLGSGIGAGIVQGGEVRRGHLGGAGDIAHVPVGARSAFPCWCGKASCLVTVAGGIALGHSAKALAQNGESPILRQRLGGRTPLAEDLLAAALAGDRASVEVLELAAEQLGRTLAIVVNLLNPGLVLLGGRVMGAADFILPVVRRTVYASSTPLATREIRIERSDPLGHFGIVGAACTAIDALLGPDRLGTWSAVAPR</sequence>
<organism evidence="3 4">
    <name type="scientific">Amycolatopsis acidicola</name>
    <dbReference type="NCBI Taxonomy" id="2596893"/>
    <lineage>
        <taxon>Bacteria</taxon>
        <taxon>Bacillati</taxon>
        <taxon>Actinomycetota</taxon>
        <taxon>Actinomycetes</taxon>
        <taxon>Pseudonocardiales</taxon>
        <taxon>Pseudonocardiaceae</taxon>
        <taxon>Amycolatopsis</taxon>
    </lineage>
</organism>
<dbReference type="PROSITE" id="PS00519">
    <property type="entry name" value="HTH_ASNC_1"/>
    <property type="match status" value="1"/>
</dbReference>